<proteinExistence type="predicted"/>
<dbReference type="EMBL" id="CP012333">
    <property type="protein sequence ID" value="AKU96671.1"/>
    <property type="molecule type" value="Genomic_DNA"/>
</dbReference>
<gene>
    <name evidence="1" type="ORF">AKJ09_03335</name>
</gene>
<name>A0A0K1PTG4_9BACT</name>
<organism evidence="1 2">
    <name type="scientific">Labilithrix luteola</name>
    <dbReference type="NCBI Taxonomy" id="1391654"/>
    <lineage>
        <taxon>Bacteria</taxon>
        <taxon>Pseudomonadati</taxon>
        <taxon>Myxococcota</taxon>
        <taxon>Polyangia</taxon>
        <taxon>Polyangiales</taxon>
        <taxon>Labilitrichaceae</taxon>
        <taxon>Labilithrix</taxon>
    </lineage>
</organism>
<dbReference type="AlphaFoldDB" id="A0A0K1PTG4"/>
<evidence type="ECO:0000313" key="1">
    <source>
        <dbReference type="EMBL" id="AKU96671.1"/>
    </source>
</evidence>
<protein>
    <submittedName>
        <fullName evidence="1">Uncharacterized protein</fullName>
    </submittedName>
</protein>
<reference evidence="1 2" key="1">
    <citation type="submission" date="2015-08" db="EMBL/GenBank/DDBJ databases">
        <authorList>
            <person name="Babu N.S."/>
            <person name="Beckwith C.J."/>
            <person name="Beseler K.G."/>
            <person name="Brison A."/>
            <person name="Carone J.V."/>
            <person name="Caskin T.P."/>
            <person name="Diamond M."/>
            <person name="Durham M.E."/>
            <person name="Foxe J.M."/>
            <person name="Go M."/>
            <person name="Henderson B.A."/>
            <person name="Jones I.B."/>
            <person name="McGettigan J.A."/>
            <person name="Micheletti S.J."/>
            <person name="Nasrallah M.E."/>
            <person name="Ortiz D."/>
            <person name="Piller C.R."/>
            <person name="Privatt S.R."/>
            <person name="Schneider S.L."/>
            <person name="Sharp S."/>
            <person name="Smith T.C."/>
            <person name="Stanton J.D."/>
            <person name="Ullery H.E."/>
            <person name="Wilson R.J."/>
            <person name="Serrano M.G."/>
            <person name="Buck G."/>
            <person name="Lee V."/>
            <person name="Wang Y."/>
            <person name="Carvalho R."/>
            <person name="Voegtly L."/>
            <person name="Shi R."/>
            <person name="Duckworth R."/>
            <person name="Johnson A."/>
            <person name="Loviza R."/>
            <person name="Walstead R."/>
            <person name="Shah Z."/>
            <person name="Kiflezghi M."/>
            <person name="Wade K."/>
            <person name="Ball S.L."/>
            <person name="Bradley K.W."/>
            <person name="Asai D.J."/>
            <person name="Bowman C.A."/>
            <person name="Russell D.A."/>
            <person name="Pope W.H."/>
            <person name="Jacobs-Sera D."/>
            <person name="Hendrix R.W."/>
            <person name="Hatfull G.F."/>
        </authorList>
    </citation>
    <scope>NUCLEOTIDE SEQUENCE [LARGE SCALE GENOMIC DNA]</scope>
    <source>
        <strain evidence="1 2">DSM 27648</strain>
    </source>
</reference>
<sequence length="73" mass="8182">MASDSEAGREMARVLATTRHVEIARRWPGGPQAFFEERRNEWQRLLVALKSGADPAAVHATLNVWLKALLDRG</sequence>
<keyword evidence="2" id="KW-1185">Reference proteome</keyword>
<evidence type="ECO:0000313" key="2">
    <source>
        <dbReference type="Proteomes" id="UP000064967"/>
    </source>
</evidence>
<accession>A0A0K1PTG4</accession>
<dbReference type="Proteomes" id="UP000064967">
    <property type="component" value="Chromosome"/>
</dbReference>
<dbReference type="KEGG" id="llu:AKJ09_03335"/>